<dbReference type="KEGG" id="dol:Dole_0647"/>
<evidence type="ECO:0000256" key="1">
    <source>
        <dbReference type="ARBA" id="ARBA00009670"/>
    </source>
</evidence>
<accession>A8ZUP4</accession>
<dbReference type="PANTHER" id="PTHR10566:SF113">
    <property type="entry name" value="PROTEIN ACTIVITY OF BC1 COMPLEX KINASE 7, CHLOROPLASTIC"/>
    <property type="match status" value="1"/>
</dbReference>
<gene>
    <name evidence="4" type="ordered locus">Dole_0647</name>
</gene>
<feature type="domain" description="ABC1 atypical kinase-like" evidence="3">
    <location>
        <begin position="104"/>
        <end position="345"/>
    </location>
</feature>
<dbReference type="RefSeq" id="WP_012174076.1">
    <property type="nucleotide sequence ID" value="NC_009943.1"/>
</dbReference>
<dbReference type="STRING" id="96561.Dole_0647"/>
<dbReference type="HOGENOM" id="CLU_006533_0_2_7"/>
<keyword evidence="2" id="KW-0472">Membrane</keyword>
<dbReference type="EMBL" id="CP000859">
    <property type="protein sequence ID" value="ABW66457.1"/>
    <property type="molecule type" value="Genomic_DNA"/>
</dbReference>
<dbReference type="InterPro" id="IPR011009">
    <property type="entry name" value="Kinase-like_dom_sf"/>
</dbReference>
<sequence length="565" mass="63948">MLSIRKIGIIGRTYRHLNRYRQILTIFFKYGFGEFVELLKIEQYLEIGMQMISRQHREQTERLSRAERVRMAFEELGSTFIKLGQVMSTQPGLIPIDLVNELTRLQDNVPASPFDAISEVLREDLGRPVNVVFASIDKTPIASASIAQVYSAVLLTGERVAVKVRRPGIKKTVEADLEIMMYLAGLMERNIEEFAPHRPVQIVEEFARALERELDFTIEATNIERFKRQFSGDETIHVPRVFREYTTGRVLVMEHIDGIKISDVARLEAEGYDKKLLTKRGTDVTLKQVFNHGFFHADPHPGNIFVLPGNVICPLDFGLVGNVALKHREMFVDLLDALVHQNVSDTTDVLLKLAIWDDEPNRLALERDVAEFIGQHLYKPLKEMDLGSLLHHLLEMLTRHRLRIPPNVFLMIKAIATVEGIARRLDPDFDIITHATPFLRRVKLARFSPFRIASATARTAADLGRFARQFPGELLDITRMIKGEKIAFQMEIRGLKTLLSTMDQVSNRLSFSIIIGALLIGSAMIIATKIPPLVFGMSLLGIIGFAGAAIMGVWLLIAILRKGRL</sequence>
<dbReference type="CDD" id="cd05121">
    <property type="entry name" value="ABC1_ADCK3-like"/>
    <property type="match status" value="1"/>
</dbReference>
<evidence type="ECO:0000313" key="5">
    <source>
        <dbReference type="Proteomes" id="UP000008561"/>
    </source>
</evidence>
<dbReference type="Proteomes" id="UP000008561">
    <property type="component" value="Chromosome"/>
</dbReference>
<dbReference type="eggNOG" id="COG0661">
    <property type="taxonomic scope" value="Bacteria"/>
</dbReference>
<protein>
    <submittedName>
        <fullName evidence="4">ABC-1 domain protein</fullName>
    </submittedName>
</protein>
<dbReference type="PANTHER" id="PTHR10566">
    <property type="entry name" value="CHAPERONE-ACTIVITY OF BC1 COMPLEX CABC1 -RELATED"/>
    <property type="match status" value="1"/>
</dbReference>
<dbReference type="AlphaFoldDB" id="A8ZUP4"/>
<feature type="transmembrane region" description="Helical" evidence="2">
    <location>
        <begin position="533"/>
        <end position="560"/>
    </location>
</feature>
<reference evidence="4 5" key="1">
    <citation type="submission" date="2007-10" db="EMBL/GenBank/DDBJ databases">
        <title>Complete sequence of Desulfococcus oleovorans Hxd3.</title>
        <authorList>
            <consortium name="US DOE Joint Genome Institute"/>
            <person name="Copeland A."/>
            <person name="Lucas S."/>
            <person name="Lapidus A."/>
            <person name="Barry K."/>
            <person name="Glavina del Rio T."/>
            <person name="Dalin E."/>
            <person name="Tice H."/>
            <person name="Pitluck S."/>
            <person name="Kiss H."/>
            <person name="Brettin T."/>
            <person name="Bruce D."/>
            <person name="Detter J.C."/>
            <person name="Han C."/>
            <person name="Schmutz J."/>
            <person name="Larimer F."/>
            <person name="Land M."/>
            <person name="Hauser L."/>
            <person name="Kyrpides N."/>
            <person name="Kim E."/>
            <person name="Wawrik B."/>
            <person name="Richardson P."/>
        </authorList>
    </citation>
    <scope>NUCLEOTIDE SEQUENCE [LARGE SCALE GENOMIC DNA]</scope>
    <source>
        <strain evidence="5">DSM 6200 / JCM 39069 / Hxd3</strain>
    </source>
</reference>
<evidence type="ECO:0000259" key="3">
    <source>
        <dbReference type="Pfam" id="PF03109"/>
    </source>
</evidence>
<evidence type="ECO:0000313" key="4">
    <source>
        <dbReference type="EMBL" id="ABW66457.1"/>
    </source>
</evidence>
<organism evidence="4 5">
    <name type="scientific">Desulfosudis oleivorans (strain DSM 6200 / JCM 39069 / Hxd3)</name>
    <name type="common">Desulfococcus oleovorans</name>
    <dbReference type="NCBI Taxonomy" id="96561"/>
    <lineage>
        <taxon>Bacteria</taxon>
        <taxon>Pseudomonadati</taxon>
        <taxon>Thermodesulfobacteriota</taxon>
        <taxon>Desulfobacteria</taxon>
        <taxon>Desulfobacterales</taxon>
        <taxon>Desulfosudaceae</taxon>
        <taxon>Desulfosudis</taxon>
    </lineage>
</organism>
<dbReference type="SUPFAM" id="SSF56112">
    <property type="entry name" value="Protein kinase-like (PK-like)"/>
    <property type="match status" value="1"/>
</dbReference>
<keyword evidence="2" id="KW-0812">Transmembrane</keyword>
<dbReference type="Pfam" id="PF03109">
    <property type="entry name" value="ABC1"/>
    <property type="match status" value="1"/>
</dbReference>
<keyword evidence="5" id="KW-1185">Reference proteome</keyword>
<comment type="similarity">
    <text evidence="1">Belongs to the protein kinase superfamily. ADCK protein kinase family.</text>
</comment>
<dbReference type="OrthoDB" id="9795390at2"/>
<evidence type="ECO:0000256" key="2">
    <source>
        <dbReference type="SAM" id="Phobius"/>
    </source>
</evidence>
<name>A8ZUP4_DESOH</name>
<dbReference type="InterPro" id="IPR004147">
    <property type="entry name" value="ABC1_dom"/>
</dbReference>
<feature type="transmembrane region" description="Helical" evidence="2">
    <location>
        <begin position="509"/>
        <end position="527"/>
    </location>
</feature>
<dbReference type="InterPro" id="IPR050154">
    <property type="entry name" value="UbiB_kinase"/>
</dbReference>
<proteinExistence type="inferred from homology"/>
<keyword evidence="2" id="KW-1133">Transmembrane helix</keyword>